<name>A0ABT2LJF7_9HYPH</name>
<feature type="region of interest" description="Disordered" evidence="1">
    <location>
        <begin position="55"/>
        <end position="86"/>
    </location>
</feature>
<evidence type="ECO:0000313" key="3">
    <source>
        <dbReference type="Proteomes" id="UP001320831"/>
    </source>
</evidence>
<accession>A0ABT2LJF7</accession>
<dbReference type="Proteomes" id="UP001320831">
    <property type="component" value="Unassembled WGS sequence"/>
</dbReference>
<sequence>MQDRRDWKRQYFAPANDKVRPGVENAEDADIAPWQRIDKAVLSLARLIGRRMAREQHEALQKAQANDNAPPAGKAKEHVPEGGKKE</sequence>
<comment type="caution">
    <text evidence="2">The sequence shown here is derived from an EMBL/GenBank/DDBJ whole genome shotgun (WGS) entry which is preliminary data.</text>
</comment>
<keyword evidence="3" id="KW-1185">Reference proteome</keyword>
<dbReference type="EMBL" id="JAOCZP010000002">
    <property type="protein sequence ID" value="MCT7374726.1"/>
    <property type="molecule type" value="Genomic_DNA"/>
</dbReference>
<evidence type="ECO:0000256" key="1">
    <source>
        <dbReference type="SAM" id="MobiDB-lite"/>
    </source>
</evidence>
<organism evidence="2 3">
    <name type="scientific">Chelativorans salis</name>
    <dbReference type="NCBI Taxonomy" id="2978478"/>
    <lineage>
        <taxon>Bacteria</taxon>
        <taxon>Pseudomonadati</taxon>
        <taxon>Pseudomonadota</taxon>
        <taxon>Alphaproteobacteria</taxon>
        <taxon>Hyphomicrobiales</taxon>
        <taxon>Phyllobacteriaceae</taxon>
        <taxon>Chelativorans</taxon>
    </lineage>
</organism>
<gene>
    <name evidence="2" type="ORF">N5A92_06715</name>
</gene>
<evidence type="ECO:0000313" key="2">
    <source>
        <dbReference type="EMBL" id="MCT7374726.1"/>
    </source>
</evidence>
<dbReference type="RefSeq" id="WP_260901225.1">
    <property type="nucleotide sequence ID" value="NZ_JAOCZP010000002.1"/>
</dbReference>
<proteinExistence type="predicted"/>
<feature type="compositionally biased region" description="Basic and acidic residues" evidence="1">
    <location>
        <begin position="74"/>
        <end position="86"/>
    </location>
</feature>
<protein>
    <submittedName>
        <fullName evidence="2">Uncharacterized protein</fullName>
    </submittedName>
</protein>
<reference evidence="2 3" key="1">
    <citation type="submission" date="2022-09" db="EMBL/GenBank/DDBJ databases">
        <title>Chelativorans salina sp. nov., a novel slightly halophilic bacterium isolated from a saline lake sediment enrichment.</title>
        <authorList>
            <person name="Gao L."/>
            <person name="Fang B.-Z."/>
            <person name="Li W.-J."/>
        </authorList>
    </citation>
    <scope>NUCLEOTIDE SEQUENCE [LARGE SCALE GENOMIC DNA]</scope>
    <source>
        <strain evidence="2 3">EGI FJ00035</strain>
    </source>
</reference>